<dbReference type="Gene3D" id="1.10.1450.10">
    <property type="entry name" value="Tetraspanin"/>
    <property type="match status" value="1"/>
</dbReference>
<dbReference type="KEGG" id="hro:HELRODRAFT_124318"/>
<dbReference type="OMA" id="WNAIQGE"/>
<evidence type="ECO:0000313" key="9">
    <source>
        <dbReference type="Proteomes" id="UP000015101"/>
    </source>
</evidence>
<feature type="transmembrane region" description="Helical" evidence="6">
    <location>
        <begin position="75"/>
        <end position="99"/>
    </location>
</feature>
<dbReference type="Proteomes" id="UP000015101">
    <property type="component" value="Unassembled WGS sequence"/>
</dbReference>
<dbReference type="EMBL" id="KB095851">
    <property type="protein sequence ID" value="ESO11165.1"/>
    <property type="molecule type" value="Genomic_DNA"/>
</dbReference>
<dbReference type="CTD" id="20195860"/>
<dbReference type="RefSeq" id="XP_009010760.1">
    <property type="nucleotide sequence ID" value="XM_009012512.1"/>
</dbReference>
<dbReference type="GO" id="GO:0005886">
    <property type="term" value="C:plasma membrane"/>
    <property type="evidence" value="ECO:0000318"/>
    <property type="project" value="GO_Central"/>
</dbReference>
<dbReference type="EMBL" id="AMQM01008801">
    <property type="status" value="NOT_ANNOTATED_CDS"/>
    <property type="molecule type" value="Genomic_DNA"/>
</dbReference>
<dbReference type="EnsemblMetazoa" id="HelroT124318">
    <property type="protein sequence ID" value="HelroP124318"/>
    <property type="gene ID" value="HelroG124318"/>
</dbReference>
<dbReference type="FunCoup" id="T1EH10">
    <property type="interactions" value="71"/>
</dbReference>
<keyword evidence="4 6" id="KW-1133">Transmembrane helix</keyword>
<evidence type="ECO:0000256" key="3">
    <source>
        <dbReference type="ARBA" id="ARBA00022692"/>
    </source>
</evidence>
<dbReference type="Pfam" id="PF00335">
    <property type="entry name" value="Tetraspanin"/>
    <property type="match status" value="1"/>
</dbReference>
<keyword evidence="9" id="KW-1185">Reference proteome</keyword>
<feature type="transmembrane region" description="Helical" evidence="6">
    <location>
        <begin position="6"/>
        <end position="28"/>
    </location>
</feature>
<evidence type="ECO:0000313" key="8">
    <source>
        <dbReference type="EnsemblMetazoa" id="HelroP124318"/>
    </source>
</evidence>
<dbReference type="HOGENOM" id="CLU_055524_4_1_1"/>
<feature type="transmembrane region" description="Helical" evidence="6">
    <location>
        <begin position="40"/>
        <end position="69"/>
    </location>
</feature>
<dbReference type="EMBL" id="AMQM01008802">
    <property type="status" value="NOT_ANNOTATED_CDS"/>
    <property type="molecule type" value="Genomic_DNA"/>
</dbReference>
<dbReference type="PANTHER" id="PTHR19282">
    <property type="entry name" value="TETRASPANIN"/>
    <property type="match status" value="1"/>
</dbReference>
<reference evidence="7 9" key="2">
    <citation type="journal article" date="2013" name="Nature">
        <title>Insights into bilaterian evolution from three spiralian genomes.</title>
        <authorList>
            <person name="Simakov O."/>
            <person name="Marletaz F."/>
            <person name="Cho S.J."/>
            <person name="Edsinger-Gonzales E."/>
            <person name="Havlak P."/>
            <person name="Hellsten U."/>
            <person name="Kuo D.H."/>
            <person name="Larsson T."/>
            <person name="Lv J."/>
            <person name="Arendt D."/>
            <person name="Savage R."/>
            <person name="Osoegawa K."/>
            <person name="de Jong P."/>
            <person name="Grimwood J."/>
            <person name="Chapman J.A."/>
            <person name="Shapiro H."/>
            <person name="Aerts A."/>
            <person name="Otillar R.P."/>
            <person name="Terry A.Y."/>
            <person name="Boore J.L."/>
            <person name="Grigoriev I.V."/>
            <person name="Lindberg D.R."/>
            <person name="Seaver E.C."/>
            <person name="Weisblat D.A."/>
            <person name="Putnam N.H."/>
            <person name="Rokhsar D.S."/>
        </authorList>
    </citation>
    <scope>NUCLEOTIDE SEQUENCE</scope>
</reference>
<dbReference type="STRING" id="6412.T1EH10"/>
<sequence length="172" mass="19519">IKFLFFAFNVVFWLLGCAILGIGIWLQVSKGSYVTLSTSFNFFSVTFLLICVGTLILLIGFFGCCGSLMENKCLLLVYFILVALTFMLEIVAAVLIFVYRWEINNYLASDLKLGLVSNYKSSDKGEDGLKAGWAYIQSNFNCCGVYNYTDWYEVFDDKPRVPRECCVHNETC</sequence>
<comment type="similarity">
    <text evidence="2">Belongs to the tetraspanin (TM4SF) family.</text>
</comment>
<protein>
    <submittedName>
        <fullName evidence="7 8">Uncharacterized protein</fullName>
    </submittedName>
</protein>
<dbReference type="AlphaFoldDB" id="T1EH10"/>
<evidence type="ECO:0000256" key="6">
    <source>
        <dbReference type="SAM" id="Phobius"/>
    </source>
</evidence>
<accession>T1EH10</accession>
<dbReference type="eggNOG" id="KOG3882">
    <property type="taxonomic scope" value="Eukaryota"/>
</dbReference>
<evidence type="ECO:0000256" key="5">
    <source>
        <dbReference type="ARBA" id="ARBA00023136"/>
    </source>
</evidence>
<keyword evidence="5 6" id="KW-0472">Membrane</keyword>
<evidence type="ECO:0000256" key="2">
    <source>
        <dbReference type="ARBA" id="ARBA00006840"/>
    </source>
</evidence>
<name>T1EH10_HELRO</name>
<evidence type="ECO:0000256" key="4">
    <source>
        <dbReference type="ARBA" id="ARBA00022989"/>
    </source>
</evidence>
<evidence type="ECO:0000313" key="7">
    <source>
        <dbReference type="EMBL" id="ESO11165.1"/>
    </source>
</evidence>
<gene>
    <name evidence="8" type="primary">20195860</name>
    <name evidence="7" type="ORF">HELRODRAFT_124318</name>
</gene>
<dbReference type="PROSITE" id="PS00421">
    <property type="entry name" value="TM4_1"/>
    <property type="match status" value="1"/>
</dbReference>
<reference evidence="9" key="1">
    <citation type="submission" date="2012-12" db="EMBL/GenBank/DDBJ databases">
        <authorList>
            <person name="Hellsten U."/>
            <person name="Grimwood J."/>
            <person name="Chapman J.A."/>
            <person name="Shapiro H."/>
            <person name="Aerts A."/>
            <person name="Otillar R.P."/>
            <person name="Terry A.Y."/>
            <person name="Boore J.L."/>
            <person name="Simakov O."/>
            <person name="Marletaz F."/>
            <person name="Cho S.-J."/>
            <person name="Edsinger-Gonzales E."/>
            <person name="Havlak P."/>
            <person name="Kuo D.-H."/>
            <person name="Larsson T."/>
            <person name="Lv J."/>
            <person name="Arendt D."/>
            <person name="Savage R."/>
            <person name="Osoegawa K."/>
            <person name="de Jong P."/>
            <person name="Lindberg D.R."/>
            <person name="Seaver E.C."/>
            <person name="Weisblat D.A."/>
            <person name="Putnam N.H."/>
            <person name="Grigoriev I.V."/>
            <person name="Rokhsar D.S."/>
        </authorList>
    </citation>
    <scope>NUCLEOTIDE SEQUENCE</scope>
</reference>
<organism evidence="8 9">
    <name type="scientific">Helobdella robusta</name>
    <name type="common">Californian leech</name>
    <dbReference type="NCBI Taxonomy" id="6412"/>
    <lineage>
        <taxon>Eukaryota</taxon>
        <taxon>Metazoa</taxon>
        <taxon>Spiralia</taxon>
        <taxon>Lophotrochozoa</taxon>
        <taxon>Annelida</taxon>
        <taxon>Clitellata</taxon>
        <taxon>Hirudinea</taxon>
        <taxon>Rhynchobdellida</taxon>
        <taxon>Glossiphoniidae</taxon>
        <taxon>Helobdella</taxon>
    </lineage>
</organism>
<keyword evidence="3 6" id="KW-0812">Transmembrane</keyword>
<evidence type="ECO:0000256" key="1">
    <source>
        <dbReference type="ARBA" id="ARBA00004141"/>
    </source>
</evidence>
<dbReference type="InterPro" id="IPR008952">
    <property type="entry name" value="Tetraspanin_EC2_sf"/>
</dbReference>
<dbReference type="SUPFAM" id="SSF48652">
    <property type="entry name" value="Tetraspanin"/>
    <property type="match status" value="1"/>
</dbReference>
<dbReference type="OrthoDB" id="432835at2759"/>
<comment type="subcellular location">
    <subcellularLocation>
        <location evidence="1">Membrane</location>
        <topology evidence="1">Multi-pass membrane protein</topology>
    </subcellularLocation>
</comment>
<dbReference type="GeneID" id="20195860"/>
<dbReference type="PANTHER" id="PTHR19282:SF534">
    <property type="entry name" value="TETRASPANIN FAMILY-RELATED"/>
    <property type="match status" value="1"/>
</dbReference>
<dbReference type="InParanoid" id="T1EH10"/>
<dbReference type="PRINTS" id="PR00259">
    <property type="entry name" value="TMFOUR"/>
</dbReference>
<reference evidence="8" key="3">
    <citation type="submission" date="2015-06" db="UniProtKB">
        <authorList>
            <consortium name="EnsemblMetazoa"/>
        </authorList>
    </citation>
    <scope>IDENTIFICATION</scope>
</reference>
<proteinExistence type="inferred from homology"/>
<dbReference type="InterPro" id="IPR018499">
    <property type="entry name" value="Tetraspanin/Peripherin"/>
</dbReference>
<dbReference type="InterPro" id="IPR018503">
    <property type="entry name" value="Tetraspanin_CS"/>
</dbReference>